<feature type="non-terminal residue" evidence="1">
    <location>
        <position position="271"/>
    </location>
</feature>
<dbReference type="InterPro" id="IPR002060">
    <property type="entry name" value="Squ/phyt_synthse"/>
</dbReference>
<gene>
    <name evidence="1" type="ORF">X975_10264</name>
</gene>
<protein>
    <submittedName>
        <fullName evidence="1">Uncharacterized protein</fullName>
    </submittedName>
</protein>
<keyword evidence="2" id="KW-1185">Reference proteome</keyword>
<dbReference type="EMBL" id="KK120334">
    <property type="protein sequence ID" value="KFM78057.1"/>
    <property type="molecule type" value="Genomic_DNA"/>
</dbReference>
<dbReference type="Pfam" id="PF00494">
    <property type="entry name" value="SQS_PSY"/>
    <property type="match status" value="1"/>
</dbReference>
<dbReference type="STRING" id="407821.A0A087UL18"/>
<dbReference type="InterPro" id="IPR008949">
    <property type="entry name" value="Isoprenoid_synthase_dom_sf"/>
</dbReference>
<name>A0A087UL18_STEMI</name>
<reference evidence="1 2" key="1">
    <citation type="submission" date="2013-11" db="EMBL/GenBank/DDBJ databases">
        <title>Genome sequencing of Stegodyphus mimosarum.</title>
        <authorList>
            <person name="Bechsgaard J."/>
        </authorList>
    </citation>
    <scope>NUCLEOTIDE SEQUENCE [LARGE SCALE GENOMIC DNA]</scope>
</reference>
<organism evidence="1 2">
    <name type="scientific">Stegodyphus mimosarum</name>
    <name type="common">African social velvet spider</name>
    <dbReference type="NCBI Taxonomy" id="407821"/>
    <lineage>
        <taxon>Eukaryota</taxon>
        <taxon>Metazoa</taxon>
        <taxon>Ecdysozoa</taxon>
        <taxon>Arthropoda</taxon>
        <taxon>Chelicerata</taxon>
        <taxon>Arachnida</taxon>
        <taxon>Araneae</taxon>
        <taxon>Araneomorphae</taxon>
        <taxon>Entelegynae</taxon>
        <taxon>Eresoidea</taxon>
        <taxon>Eresidae</taxon>
        <taxon>Stegodyphus</taxon>
    </lineage>
</organism>
<dbReference type="AlphaFoldDB" id="A0A087UL18"/>
<dbReference type="Gene3D" id="1.10.600.10">
    <property type="entry name" value="Farnesyl Diphosphate Synthase"/>
    <property type="match status" value="1"/>
</dbReference>
<dbReference type="SUPFAM" id="SSF48576">
    <property type="entry name" value="Terpenoid synthases"/>
    <property type="match status" value="1"/>
</dbReference>
<evidence type="ECO:0000313" key="1">
    <source>
        <dbReference type="EMBL" id="KFM78057.1"/>
    </source>
</evidence>
<sequence length="271" mass="30570">MFYFFKHSVISDIMGKAADLSDFEEGQIIRAWRLGISVSEMAHLVGCSCTILVNSYRKWCMDDETTSHQPALCRPQCIDSRGDWRLLRIVCHDRRDTVAKITTSYKSGNLDSFFQHTTLLHTGLCSQRLKHAPALMAHHRQLHLQGGITNVHCDHVASHVGIAQGICNILRGIPYNVSKGRVFLPLELMSKHRLSQEGLLHGDQKKNLQDAVYDLSCVAHQHLQMGRKLHKDVPGELKPVFLPAGLHNHITNDVTLVDCGRLAHVLDKMDY</sequence>
<dbReference type="Proteomes" id="UP000054359">
    <property type="component" value="Unassembled WGS sequence"/>
</dbReference>
<dbReference type="OrthoDB" id="10045182at2759"/>
<evidence type="ECO:0000313" key="2">
    <source>
        <dbReference type="Proteomes" id="UP000054359"/>
    </source>
</evidence>
<accession>A0A087UL18</accession>
<proteinExistence type="predicted"/>